<evidence type="ECO:0000313" key="1">
    <source>
        <dbReference type="EMBL" id="CAG8714168.1"/>
    </source>
</evidence>
<sequence length="113" mass="12960">MDTSQEVYKDIDTDESSHSVLSVKNEALMQDVKQSVDIEEVQDITDGNSYDDIDFDFLPREYISRYTKLSVNFDVNVFERSESEPKQSTNNDSDDLVNIGLIESYGRILDECC</sequence>
<comment type="caution">
    <text evidence="1">The sequence shown here is derived from an EMBL/GenBank/DDBJ whole genome shotgun (WGS) entry which is preliminary data.</text>
</comment>
<gene>
    <name evidence="1" type="ORF">FCALED_LOCUS14075</name>
</gene>
<dbReference type="AlphaFoldDB" id="A0A9N9N8P3"/>
<name>A0A9N9N8P3_9GLOM</name>
<accession>A0A9N9N8P3</accession>
<dbReference type="EMBL" id="CAJVPQ010009297">
    <property type="protein sequence ID" value="CAG8714168.1"/>
    <property type="molecule type" value="Genomic_DNA"/>
</dbReference>
<proteinExistence type="predicted"/>
<dbReference type="Proteomes" id="UP000789570">
    <property type="component" value="Unassembled WGS sequence"/>
</dbReference>
<reference evidence="1" key="1">
    <citation type="submission" date="2021-06" db="EMBL/GenBank/DDBJ databases">
        <authorList>
            <person name="Kallberg Y."/>
            <person name="Tangrot J."/>
            <person name="Rosling A."/>
        </authorList>
    </citation>
    <scope>NUCLEOTIDE SEQUENCE</scope>
    <source>
        <strain evidence="1">UK204</strain>
    </source>
</reference>
<keyword evidence="2" id="KW-1185">Reference proteome</keyword>
<evidence type="ECO:0000313" key="2">
    <source>
        <dbReference type="Proteomes" id="UP000789570"/>
    </source>
</evidence>
<protein>
    <submittedName>
        <fullName evidence="1">755_t:CDS:1</fullName>
    </submittedName>
</protein>
<dbReference type="OrthoDB" id="2356867at2759"/>
<organism evidence="1 2">
    <name type="scientific">Funneliformis caledonium</name>
    <dbReference type="NCBI Taxonomy" id="1117310"/>
    <lineage>
        <taxon>Eukaryota</taxon>
        <taxon>Fungi</taxon>
        <taxon>Fungi incertae sedis</taxon>
        <taxon>Mucoromycota</taxon>
        <taxon>Glomeromycotina</taxon>
        <taxon>Glomeromycetes</taxon>
        <taxon>Glomerales</taxon>
        <taxon>Glomeraceae</taxon>
        <taxon>Funneliformis</taxon>
    </lineage>
</organism>